<protein>
    <submittedName>
        <fullName evidence="1">Uncharacterized protein</fullName>
    </submittedName>
</protein>
<name>A0AAD5N9B7_PARTN</name>
<reference evidence="1" key="1">
    <citation type="submission" date="2021-06" db="EMBL/GenBank/DDBJ databases">
        <title>Parelaphostrongylus tenuis whole genome reference sequence.</title>
        <authorList>
            <person name="Garwood T.J."/>
            <person name="Larsen P.A."/>
            <person name="Fountain-Jones N.M."/>
            <person name="Garbe J.R."/>
            <person name="Macchietto M.G."/>
            <person name="Kania S.A."/>
            <person name="Gerhold R.W."/>
            <person name="Richards J.E."/>
            <person name="Wolf T.M."/>
        </authorList>
    </citation>
    <scope>NUCLEOTIDE SEQUENCE</scope>
    <source>
        <strain evidence="1">MNPRO001-30</strain>
        <tissue evidence="1">Meninges</tissue>
    </source>
</reference>
<keyword evidence="2" id="KW-1185">Reference proteome</keyword>
<dbReference type="Proteomes" id="UP001196413">
    <property type="component" value="Unassembled WGS sequence"/>
</dbReference>
<evidence type="ECO:0000313" key="1">
    <source>
        <dbReference type="EMBL" id="KAJ1365212.1"/>
    </source>
</evidence>
<proteinExistence type="predicted"/>
<organism evidence="1 2">
    <name type="scientific">Parelaphostrongylus tenuis</name>
    <name type="common">Meningeal worm</name>
    <dbReference type="NCBI Taxonomy" id="148309"/>
    <lineage>
        <taxon>Eukaryota</taxon>
        <taxon>Metazoa</taxon>
        <taxon>Ecdysozoa</taxon>
        <taxon>Nematoda</taxon>
        <taxon>Chromadorea</taxon>
        <taxon>Rhabditida</taxon>
        <taxon>Rhabditina</taxon>
        <taxon>Rhabditomorpha</taxon>
        <taxon>Strongyloidea</taxon>
        <taxon>Metastrongylidae</taxon>
        <taxon>Parelaphostrongylus</taxon>
    </lineage>
</organism>
<accession>A0AAD5N9B7</accession>
<comment type="caution">
    <text evidence="1">The sequence shown here is derived from an EMBL/GenBank/DDBJ whole genome shotgun (WGS) entry which is preliminary data.</text>
</comment>
<sequence>MVREKDVSTRLIRPTIPEFDITRLLLFVERWNPSWEHDASIKIFDEGIAQYMLVDIESHYKYMAALILSKPSLRCRIVDHEPEDFLDSEDNIITLTNMDNLSIDDTKKVEHMKEVLHRRGYRFH</sequence>
<dbReference type="EMBL" id="JAHQIW010005194">
    <property type="protein sequence ID" value="KAJ1365212.1"/>
    <property type="molecule type" value="Genomic_DNA"/>
</dbReference>
<dbReference type="AlphaFoldDB" id="A0AAD5N9B7"/>
<evidence type="ECO:0000313" key="2">
    <source>
        <dbReference type="Proteomes" id="UP001196413"/>
    </source>
</evidence>
<gene>
    <name evidence="1" type="ORF">KIN20_025451</name>
</gene>